<keyword evidence="1" id="KW-0472">Membrane</keyword>
<evidence type="ECO:0000256" key="1">
    <source>
        <dbReference type="SAM" id="Phobius"/>
    </source>
</evidence>
<organism evidence="2 3">
    <name type="scientific">Eumeta variegata</name>
    <name type="common">Bagworm moth</name>
    <name type="synonym">Eumeta japonica</name>
    <dbReference type="NCBI Taxonomy" id="151549"/>
    <lineage>
        <taxon>Eukaryota</taxon>
        <taxon>Metazoa</taxon>
        <taxon>Ecdysozoa</taxon>
        <taxon>Arthropoda</taxon>
        <taxon>Hexapoda</taxon>
        <taxon>Insecta</taxon>
        <taxon>Pterygota</taxon>
        <taxon>Neoptera</taxon>
        <taxon>Endopterygota</taxon>
        <taxon>Lepidoptera</taxon>
        <taxon>Glossata</taxon>
        <taxon>Ditrysia</taxon>
        <taxon>Tineoidea</taxon>
        <taxon>Psychidae</taxon>
        <taxon>Oiketicinae</taxon>
        <taxon>Eumeta</taxon>
    </lineage>
</organism>
<protein>
    <submittedName>
        <fullName evidence="2">Uncharacterized protein</fullName>
    </submittedName>
</protein>
<name>A0A4C1Z8G5_EUMVA</name>
<sequence>MRVPVAHSLFHDSTFRITPSSFPSISFLLPPSDILFLFKKIVDALVIHLRLRVSMCGINHLLIFFLVAYTLVCPLICFKNTGEVRFGPRVVYGFIVARHSVRRHIPLRFRDSDSRQALRIPSSRNFQIHHRPSLPSVTAEERTAGSIQSKIYI</sequence>
<keyword evidence="3" id="KW-1185">Reference proteome</keyword>
<keyword evidence="1" id="KW-0812">Transmembrane</keyword>
<feature type="transmembrane region" description="Helical" evidence="1">
    <location>
        <begin position="50"/>
        <end position="72"/>
    </location>
</feature>
<dbReference type="Proteomes" id="UP000299102">
    <property type="component" value="Unassembled WGS sequence"/>
</dbReference>
<gene>
    <name evidence="2" type="ORF">EVAR_62437_1</name>
</gene>
<proteinExistence type="predicted"/>
<evidence type="ECO:0000313" key="2">
    <source>
        <dbReference type="EMBL" id="GBP83423.1"/>
    </source>
</evidence>
<reference evidence="2 3" key="1">
    <citation type="journal article" date="2019" name="Commun. Biol.">
        <title>The bagworm genome reveals a unique fibroin gene that provides high tensile strength.</title>
        <authorList>
            <person name="Kono N."/>
            <person name="Nakamura H."/>
            <person name="Ohtoshi R."/>
            <person name="Tomita M."/>
            <person name="Numata K."/>
            <person name="Arakawa K."/>
        </authorList>
    </citation>
    <scope>NUCLEOTIDE SEQUENCE [LARGE SCALE GENOMIC DNA]</scope>
</reference>
<dbReference type="AlphaFoldDB" id="A0A4C1Z8G5"/>
<keyword evidence="1" id="KW-1133">Transmembrane helix</keyword>
<dbReference type="EMBL" id="BGZK01001620">
    <property type="protein sequence ID" value="GBP83423.1"/>
    <property type="molecule type" value="Genomic_DNA"/>
</dbReference>
<accession>A0A4C1Z8G5</accession>
<comment type="caution">
    <text evidence="2">The sequence shown here is derived from an EMBL/GenBank/DDBJ whole genome shotgun (WGS) entry which is preliminary data.</text>
</comment>
<evidence type="ECO:0000313" key="3">
    <source>
        <dbReference type="Proteomes" id="UP000299102"/>
    </source>
</evidence>